<dbReference type="PIRSF" id="PIRSF002746">
    <property type="entry name" value="Gluconate_transporter"/>
    <property type="match status" value="1"/>
</dbReference>
<comment type="subcellular location">
    <subcellularLocation>
        <location evidence="1">Cell membrane</location>
        <topology evidence="1">Multi-pass membrane protein</topology>
    </subcellularLocation>
</comment>
<feature type="transmembrane region" description="Helical" evidence="8">
    <location>
        <begin position="347"/>
        <end position="378"/>
    </location>
</feature>
<evidence type="ECO:0000313" key="10">
    <source>
        <dbReference type="Proteomes" id="UP000184050"/>
    </source>
</evidence>
<dbReference type="RefSeq" id="WP_073170871.1">
    <property type="nucleotide sequence ID" value="NZ_FQZE01000023.1"/>
</dbReference>
<evidence type="ECO:0000313" key="9">
    <source>
        <dbReference type="EMBL" id="SHJ58743.1"/>
    </source>
</evidence>
<protein>
    <submittedName>
        <fullName evidence="9">Gnt-I system low-affinity gluconate transporter</fullName>
    </submittedName>
</protein>
<accession>A0A1M6KIG6</accession>
<keyword evidence="5 8" id="KW-1133">Transmembrane helix</keyword>
<feature type="transmembrane region" description="Helical" evidence="8">
    <location>
        <begin position="28"/>
        <end position="47"/>
    </location>
</feature>
<dbReference type="NCBIfam" id="TIGR00791">
    <property type="entry name" value="gntP"/>
    <property type="match status" value="1"/>
</dbReference>
<evidence type="ECO:0000256" key="2">
    <source>
        <dbReference type="ARBA" id="ARBA00022448"/>
    </source>
</evidence>
<keyword evidence="4 8" id="KW-0812">Transmembrane</keyword>
<dbReference type="Pfam" id="PF02447">
    <property type="entry name" value="GntP_permease"/>
    <property type="match status" value="1"/>
</dbReference>
<evidence type="ECO:0000256" key="6">
    <source>
        <dbReference type="ARBA" id="ARBA00023136"/>
    </source>
</evidence>
<evidence type="ECO:0000256" key="1">
    <source>
        <dbReference type="ARBA" id="ARBA00004651"/>
    </source>
</evidence>
<gene>
    <name evidence="9" type="ORF">SAMN05444280_12361</name>
</gene>
<dbReference type="EMBL" id="FQZE01000023">
    <property type="protein sequence ID" value="SHJ58743.1"/>
    <property type="molecule type" value="Genomic_DNA"/>
</dbReference>
<name>A0A1M6KIG6_9BACT</name>
<evidence type="ECO:0000256" key="8">
    <source>
        <dbReference type="SAM" id="Phobius"/>
    </source>
</evidence>
<keyword evidence="3" id="KW-1003">Cell membrane</keyword>
<reference evidence="9 10" key="1">
    <citation type="submission" date="2016-11" db="EMBL/GenBank/DDBJ databases">
        <authorList>
            <person name="Jaros S."/>
            <person name="Januszkiewicz K."/>
            <person name="Wedrychowicz H."/>
        </authorList>
    </citation>
    <scope>NUCLEOTIDE SEQUENCE [LARGE SCALE GENOMIC DNA]</scope>
    <source>
        <strain evidence="9 10">DSM 27063</strain>
    </source>
</reference>
<evidence type="ECO:0000256" key="3">
    <source>
        <dbReference type="ARBA" id="ARBA00022475"/>
    </source>
</evidence>
<evidence type="ECO:0000256" key="4">
    <source>
        <dbReference type="ARBA" id="ARBA00022692"/>
    </source>
</evidence>
<feature type="transmembrane region" description="Helical" evidence="8">
    <location>
        <begin position="140"/>
        <end position="158"/>
    </location>
</feature>
<sequence length="451" mass="47801">MATPVLILIVISAVALLLFMVLKLKISAFISLLITAIFVGIASGMPLTSITQSIQDGMAGTLGFVATVVGLGAIFGQMLESSGGAESLAHYLVKKFGKDNASWAMVITGFVVAIPVFLDVGFIIIVPIIYALSRDTKRSLLYYAIPLLAGLAVTHSFIPPTPGPVAVADIINAQLGWVILFGIILGFPTAIIAGPIWGKYISKKIYLKPPFDFDKEPQEVDPKNFPPFSLIALIVSIPLLLILVNTFTGLAVEKNYIAQSTFTDILEFIGHPFSALIIATLIATYFLCIKRGMGKQKILDLSTKALGPAGIIILITGAGGVLKEILVDSGIGKIMAESMSNSALPPILLAWLLAAVVRVTQGSATVAMITAAGIIAPVINEFGLNDPQRALVVLAIASGATLLSHVNDSGFWLVGKYLGMNEKQTLQSWTVMETIIAVCGLAFTLLASLFF</sequence>
<feature type="transmembrane region" description="Helical" evidence="8">
    <location>
        <begin position="268"/>
        <end position="288"/>
    </location>
</feature>
<comment type="similarity">
    <text evidence="7">Belongs to the GntP permease family.</text>
</comment>
<dbReference type="PANTHER" id="PTHR30354:SF22">
    <property type="entry name" value="HIGH-AFFINITY GLUCONATE TRANSPORTER"/>
    <property type="match status" value="1"/>
</dbReference>
<dbReference type="STRING" id="1168035.SAMN05444280_12361"/>
<dbReference type="OrthoDB" id="9787129at2"/>
<dbReference type="InterPro" id="IPR003474">
    <property type="entry name" value="Glcn_transporter"/>
</dbReference>
<evidence type="ECO:0000256" key="7">
    <source>
        <dbReference type="ARBA" id="ARBA00049663"/>
    </source>
</evidence>
<keyword evidence="10" id="KW-1185">Reference proteome</keyword>
<dbReference type="Proteomes" id="UP000184050">
    <property type="component" value="Unassembled WGS sequence"/>
</dbReference>
<feature type="transmembrane region" description="Helical" evidence="8">
    <location>
        <begin position="309"/>
        <end position="327"/>
    </location>
</feature>
<dbReference type="GO" id="GO:0005886">
    <property type="term" value="C:plasma membrane"/>
    <property type="evidence" value="ECO:0007669"/>
    <property type="project" value="UniProtKB-SubCell"/>
</dbReference>
<keyword evidence="2" id="KW-0813">Transport</keyword>
<evidence type="ECO:0000256" key="5">
    <source>
        <dbReference type="ARBA" id="ARBA00022989"/>
    </source>
</evidence>
<keyword evidence="6 8" id="KW-0472">Membrane</keyword>
<feature type="transmembrane region" description="Helical" evidence="8">
    <location>
        <begin position="5"/>
        <end position="22"/>
    </location>
</feature>
<feature type="transmembrane region" description="Helical" evidence="8">
    <location>
        <begin position="426"/>
        <end position="450"/>
    </location>
</feature>
<feature type="transmembrane region" description="Helical" evidence="8">
    <location>
        <begin position="228"/>
        <end position="248"/>
    </location>
</feature>
<feature type="transmembrane region" description="Helical" evidence="8">
    <location>
        <begin position="103"/>
        <end position="133"/>
    </location>
</feature>
<dbReference type="PANTHER" id="PTHR30354">
    <property type="entry name" value="GNT FAMILY GLUCONATE TRANSPORTER"/>
    <property type="match status" value="1"/>
</dbReference>
<dbReference type="GO" id="GO:0015128">
    <property type="term" value="F:gluconate transmembrane transporter activity"/>
    <property type="evidence" value="ECO:0007669"/>
    <property type="project" value="InterPro"/>
</dbReference>
<proteinExistence type="inferred from homology"/>
<dbReference type="AlphaFoldDB" id="A0A1M6KIG6"/>
<feature type="transmembrane region" description="Helical" evidence="8">
    <location>
        <begin position="178"/>
        <end position="198"/>
    </location>
</feature>
<feature type="transmembrane region" description="Helical" evidence="8">
    <location>
        <begin position="59"/>
        <end position="79"/>
    </location>
</feature>
<feature type="transmembrane region" description="Helical" evidence="8">
    <location>
        <begin position="390"/>
        <end position="406"/>
    </location>
</feature>
<organism evidence="9 10">
    <name type="scientific">Tangfeifania diversioriginum</name>
    <dbReference type="NCBI Taxonomy" id="1168035"/>
    <lineage>
        <taxon>Bacteria</taxon>
        <taxon>Pseudomonadati</taxon>
        <taxon>Bacteroidota</taxon>
        <taxon>Bacteroidia</taxon>
        <taxon>Marinilabiliales</taxon>
        <taxon>Prolixibacteraceae</taxon>
        <taxon>Tangfeifania</taxon>
    </lineage>
</organism>